<dbReference type="RefSeq" id="WP_115479364.1">
    <property type="nucleotide sequence ID" value="NZ_QRBF01000007.1"/>
</dbReference>
<dbReference type="CDD" id="cd03207">
    <property type="entry name" value="GST_C_8"/>
    <property type="match status" value="1"/>
</dbReference>
<dbReference type="InterPro" id="IPR036249">
    <property type="entry name" value="Thioredoxin-like_sf"/>
</dbReference>
<gene>
    <name evidence="3" type="ORF">DWU99_17480</name>
</gene>
<sequence>MHSTIAHLDRKVMFFHAPNSRSAGTLALLEELNADYELHLINFKTGEQRQPAYRAINPMGKVPAIRHGDALVAEQPAVFIYLADLFPEAGLAPAMGDPLRGPYLRWLVYYGSCLEPAMIDRSLKRDPATPSASPYGTWDDVLNTINAQLAQGPYLLGERFTAADVLWGIALDRVTAFKLVPETPQIRAYVDRVLARPAMRRAAAKDADWAAEQAALA</sequence>
<dbReference type="SFLD" id="SFLDS00019">
    <property type="entry name" value="Glutathione_Transferase_(cytos"/>
    <property type="match status" value="1"/>
</dbReference>
<dbReference type="PANTHER" id="PTHR44051:SF21">
    <property type="entry name" value="GLUTATHIONE S-TRANSFERASE FAMILY PROTEIN"/>
    <property type="match status" value="1"/>
</dbReference>
<dbReference type="Proteomes" id="UP000255334">
    <property type="component" value="Unassembled WGS sequence"/>
</dbReference>
<feature type="domain" description="GST N-terminal" evidence="2">
    <location>
        <begin position="9"/>
        <end position="90"/>
    </location>
</feature>
<dbReference type="Gene3D" id="3.40.30.10">
    <property type="entry name" value="Glutaredoxin"/>
    <property type="match status" value="1"/>
</dbReference>
<dbReference type="InterPro" id="IPR004046">
    <property type="entry name" value="GST_C"/>
</dbReference>
<dbReference type="InterPro" id="IPR036282">
    <property type="entry name" value="Glutathione-S-Trfase_C_sf"/>
</dbReference>
<dbReference type="Pfam" id="PF00043">
    <property type="entry name" value="GST_C"/>
    <property type="match status" value="1"/>
</dbReference>
<dbReference type="OrthoDB" id="5740960at2"/>
<dbReference type="SUPFAM" id="SSF47616">
    <property type="entry name" value="GST C-terminal domain-like"/>
    <property type="match status" value="1"/>
</dbReference>
<name>A0A370WZ90_9GAMM</name>
<dbReference type="PROSITE" id="PS50404">
    <property type="entry name" value="GST_NTER"/>
    <property type="match status" value="1"/>
</dbReference>
<dbReference type="InterPro" id="IPR004045">
    <property type="entry name" value="Glutathione_S-Trfase_N"/>
</dbReference>
<evidence type="ECO:0000313" key="3">
    <source>
        <dbReference type="EMBL" id="RDS81459.1"/>
    </source>
</evidence>
<dbReference type="SFLD" id="SFLDG01150">
    <property type="entry name" value="Main.1:_Beta-like"/>
    <property type="match status" value="1"/>
</dbReference>
<accession>A0A370WZ90</accession>
<reference evidence="3 4" key="1">
    <citation type="submission" date="2018-07" db="EMBL/GenBank/DDBJ databases">
        <title>Dyella monticola sp. nov. and Dyella psychrodurans sp. nov. isolated from monsoon evergreen broad-leaved forest soil of Dinghu Mountain, China.</title>
        <authorList>
            <person name="Gao Z."/>
            <person name="Qiu L."/>
        </authorList>
    </citation>
    <scope>NUCLEOTIDE SEQUENCE [LARGE SCALE GENOMIC DNA]</scope>
    <source>
        <strain evidence="3 4">4MSK11</strain>
    </source>
</reference>
<keyword evidence="4" id="KW-1185">Reference proteome</keyword>
<dbReference type="SFLD" id="SFLDG00358">
    <property type="entry name" value="Main_(cytGST)"/>
    <property type="match status" value="1"/>
</dbReference>
<proteinExistence type="inferred from homology"/>
<dbReference type="SUPFAM" id="SSF52833">
    <property type="entry name" value="Thioredoxin-like"/>
    <property type="match status" value="1"/>
</dbReference>
<dbReference type="Gene3D" id="1.20.1050.10">
    <property type="match status" value="1"/>
</dbReference>
<protein>
    <submittedName>
        <fullName evidence="3">Glutathione S-transferase family protein</fullName>
    </submittedName>
</protein>
<dbReference type="AlphaFoldDB" id="A0A370WZ90"/>
<organism evidence="3 4">
    <name type="scientific">Dyella psychrodurans</name>
    <dbReference type="NCBI Taxonomy" id="1927960"/>
    <lineage>
        <taxon>Bacteria</taxon>
        <taxon>Pseudomonadati</taxon>
        <taxon>Pseudomonadota</taxon>
        <taxon>Gammaproteobacteria</taxon>
        <taxon>Lysobacterales</taxon>
        <taxon>Rhodanobacteraceae</taxon>
        <taxon>Dyella</taxon>
    </lineage>
</organism>
<comment type="caution">
    <text evidence="3">The sequence shown here is derived from an EMBL/GenBank/DDBJ whole genome shotgun (WGS) entry which is preliminary data.</text>
</comment>
<dbReference type="Pfam" id="PF02798">
    <property type="entry name" value="GST_N"/>
    <property type="match status" value="1"/>
</dbReference>
<dbReference type="EMBL" id="QRBF01000007">
    <property type="protein sequence ID" value="RDS81459.1"/>
    <property type="molecule type" value="Genomic_DNA"/>
</dbReference>
<dbReference type="PANTHER" id="PTHR44051">
    <property type="entry name" value="GLUTATHIONE S-TRANSFERASE-RELATED"/>
    <property type="match status" value="1"/>
</dbReference>
<dbReference type="CDD" id="cd03046">
    <property type="entry name" value="GST_N_GTT1_like"/>
    <property type="match status" value="1"/>
</dbReference>
<dbReference type="GO" id="GO:0016740">
    <property type="term" value="F:transferase activity"/>
    <property type="evidence" value="ECO:0007669"/>
    <property type="project" value="UniProtKB-KW"/>
</dbReference>
<dbReference type="InterPro" id="IPR040079">
    <property type="entry name" value="Glutathione_S-Trfase"/>
</dbReference>
<comment type="similarity">
    <text evidence="1">Belongs to the GST superfamily.</text>
</comment>
<evidence type="ECO:0000256" key="1">
    <source>
        <dbReference type="RuleBase" id="RU003494"/>
    </source>
</evidence>
<evidence type="ECO:0000313" key="4">
    <source>
        <dbReference type="Proteomes" id="UP000255334"/>
    </source>
</evidence>
<evidence type="ECO:0000259" key="2">
    <source>
        <dbReference type="PROSITE" id="PS50404"/>
    </source>
</evidence>
<keyword evidence="3" id="KW-0808">Transferase</keyword>